<keyword evidence="5" id="KW-1185">Reference proteome</keyword>
<comment type="similarity">
    <text evidence="1">Belongs to the isocitrate and isopropylmalate dehydrogenases family.</text>
</comment>
<evidence type="ECO:0000256" key="1">
    <source>
        <dbReference type="ARBA" id="ARBA00007769"/>
    </source>
</evidence>
<organism evidence="4 5">
    <name type="scientific">Alicyclobacillus cellulosilyticus</name>
    <dbReference type="NCBI Taxonomy" id="1003997"/>
    <lineage>
        <taxon>Bacteria</taxon>
        <taxon>Bacillati</taxon>
        <taxon>Bacillota</taxon>
        <taxon>Bacilli</taxon>
        <taxon>Bacillales</taxon>
        <taxon>Alicyclobacillaceae</taxon>
        <taxon>Alicyclobacillus</taxon>
    </lineage>
</organism>
<proteinExistence type="inferred from homology"/>
<dbReference type="SUPFAM" id="SSF53659">
    <property type="entry name" value="Isocitrate/Isopropylmalate dehydrogenase-like"/>
    <property type="match status" value="1"/>
</dbReference>
<dbReference type="AlphaFoldDB" id="A0A917NNC7"/>
<dbReference type="PANTHER" id="PTHR11835">
    <property type="entry name" value="DECARBOXYLATING DEHYDROGENASES-ISOCITRATE, ISOPROPYLMALATE, TARTRATE"/>
    <property type="match status" value="1"/>
</dbReference>
<dbReference type="Pfam" id="PF00180">
    <property type="entry name" value="Iso_dh"/>
    <property type="match status" value="1"/>
</dbReference>
<dbReference type="Proteomes" id="UP000637695">
    <property type="component" value="Unassembled WGS sequence"/>
</dbReference>
<dbReference type="GO" id="GO:0006102">
    <property type="term" value="P:isocitrate metabolic process"/>
    <property type="evidence" value="ECO:0007669"/>
    <property type="project" value="TreeGrafter"/>
</dbReference>
<dbReference type="EMBL" id="BMOY01000057">
    <property type="protein sequence ID" value="GGJ13653.1"/>
    <property type="molecule type" value="Genomic_DNA"/>
</dbReference>
<keyword evidence="2" id="KW-0560">Oxidoreductase</keyword>
<evidence type="ECO:0000259" key="3">
    <source>
        <dbReference type="SMART" id="SM01329"/>
    </source>
</evidence>
<dbReference type="GO" id="GO:0004449">
    <property type="term" value="F:isocitrate dehydrogenase (NAD+) activity"/>
    <property type="evidence" value="ECO:0007669"/>
    <property type="project" value="TreeGrafter"/>
</dbReference>
<dbReference type="Gene3D" id="3.40.718.10">
    <property type="entry name" value="Isopropylmalate Dehydrogenase"/>
    <property type="match status" value="1"/>
</dbReference>
<evidence type="ECO:0000313" key="5">
    <source>
        <dbReference type="Proteomes" id="UP000637695"/>
    </source>
</evidence>
<dbReference type="InterPro" id="IPR024084">
    <property type="entry name" value="IsoPropMal-DH-like_dom"/>
</dbReference>
<accession>A0A917NNC7</accession>
<dbReference type="GO" id="GO:0006099">
    <property type="term" value="P:tricarboxylic acid cycle"/>
    <property type="evidence" value="ECO:0007669"/>
    <property type="project" value="TreeGrafter"/>
</dbReference>
<evidence type="ECO:0000313" key="4">
    <source>
        <dbReference type="EMBL" id="GGJ13653.1"/>
    </source>
</evidence>
<protein>
    <submittedName>
        <fullName evidence="4">3-isopropylmalate dehydrogenase</fullName>
    </submittedName>
</protein>
<evidence type="ECO:0000256" key="2">
    <source>
        <dbReference type="ARBA" id="ARBA00023002"/>
    </source>
</evidence>
<dbReference type="PANTHER" id="PTHR11835:SF34">
    <property type="entry name" value="ISOCITRATE DEHYDROGENASE [NAD] SUBUNIT ALPHA, MITOCHONDRIAL"/>
    <property type="match status" value="1"/>
</dbReference>
<reference evidence="4" key="1">
    <citation type="journal article" date="2014" name="Int. J. Syst. Evol. Microbiol.">
        <title>Complete genome sequence of Corynebacterium casei LMG S-19264T (=DSM 44701T), isolated from a smear-ripened cheese.</title>
        <authorList>
            <consortium name="US DOE Joint Genome Institute (JGI-PGF)"/>
            <person name="Walter F."/>
            <person name="Albersmeier A."/>
            <person name="Kalinowski J."/>
            <person name="Ruckert C."/>
        </authorList>
    </citation>
    <scope>NUCLEOTIDE SEQUENCE</scope>
    <source>
        <strain evidence="4">JCM 18487</strain>
    </source>
</reference>
<dbReference type="RefSeq" id="WP_188883377.1">
    <property type="nucleotide sequence ID" value="NZ_BMOY01000057.1"/>
</dbReference>
<gene>
    <name evidence="4" type="ORF">GCM10010885_23700</name>
</gene>
<name>A0A917NNC7_9BACL</name>
<comment type="caution">
    <text evidence="4">The sequence shown here is derived from an EMBL/GenBank/DDBJ whole genome shotgun (WGS) entry which is preliminary data.</text>
</comment>
<reference evidence="4" key="2">
    <citation type="submission" date="2020-09" db="EMBL/GenBank/DDBJ databases">
        <authorList>
            <person name="Sun Q."/>
            <person name="Ohkuma M."/>
        </authorList>
    </citation>
    <scope>NUCLEOTIDE SEQUENCE</scope>
    <source>
        <strain evidence="4">JCM 18487</strain>
    </source>
</reference>
<feature type="domain" description="Isopropylmalate dehydrogenase-like" evidence="3">
    <location>
        <begin position="5"/>
        <end position="343"/>
    </location>
</feature>
<dbReference type="SMART" id="SM01329">
    <property type="entry name" value="Iso_dh"/>
    <property type="match status" value="1"/>
</dbReference>
<sequence length="361" mass="39619">MGQPTIVVMEWDQTGQELLEQALRVLAEDVIGFPIQFLRYDLSLENRRKTQNQVVYDAAQAMKQHKYGLKAATITPEAKGDVGSPNAILRKEINGTVIVRTGRRIPGVAPPVGVFSPISVVRMAVDDAYGAKEWRETVDGDEWSYRTEKISRKVCRGVAEYAFQHAKRLKAKVFGGPKFTVSPVYEGMFKEELDAAAKRYPEVEYEPQLIDATYALLLVRAGEPLVIPALNRDGDCLSDLVLQMFGSIAGSESILLALDEAWQPQVVMAEAPHGTAPNLFGKNVANPMAMILAGACLLGYHDDRKCQLASRAIYEATLEAVMAGVRTADLGGGASTTEFTDEVIRRVKTKLEVWSTLGESV</sequence>